<dbReference type="PANTHER" id="PTHR31760:SF0">
    <property type="entry name" value="S-ADENOSYL-L-METHIONINE-DEPENDENT METHYLTRANSFERASES SUPERFAMILY PROTEIN"/>
    <property type="match status" value="1"/>
</dbReference>
<dbReference type="Proteomes" id="UP000291084">
    <property type="component" value="Chromosome 1"/>
</dbReference>
<evidence type="ECO:0000256" key="1">
    <source>
        <dbReference type="ARBA" id="ARBA00022679"/>
    </source>
</evidence>
<protein>
    <submittedName>
        <fullName evidence="2">Uncharacterized protein</fullName>
    </submittedName>
</protein>
<proteinExistence type="predicted"/>
<organism evidence="2 3">
    <name type="scientific">Vigna angularis var. angularis</name>
    <dbReference type="NCBI Taxonomy" id="157739"/>
    <lineage>
        <taxon>Eukaryota</taxon>
        <taxon>Viridiplantae</taxon>
        <taxon>Streptophyta</taxon>
        <taxon>Embryophyta</taxon>
        <taxon>Tracheophyta</taxon>
        <taxon>Spermatophyta</taxon>
        <taxon>Magnoliopsida</taxon>
        <taxon>eudicotyledons</taxon>
        <taxon>Gunneridae</taxon>
        <taxon>Pentapetalae</taxon>
        <taxon>rosids</taxon>
        <taxon>fabids</taxon>
        <taxon>Fabales</taxon>
        <taxon>Fabaceae</taxon>
        <taxon>Papilionoideae</taxon>
        <taxon>50 kb inversion clade</taxon>
        <taxon>NPAAA clade</taxon>
        <taxon>indigoferoid/millettioid clade</taxon>
        <taxon>Phaseoleae</taxon>
        <taxon>Vigna</taxon>
    </lineage>
</organism>
<sequence>MLLGSNLQFSRWTFFKHLPTRKFKLTTLCQHKFVATLPHFATLNSHKKNQIHLYVDTLLQWNKVFDISHSYTTQLTLSLNTCTSQL</sequence>
<dbReference type="PANTHER" id="PTHR31760">
    <property type="entry name" value="S-ADENOSYL-L-METHIONINE-DEPENDENT METHYLTRANSFERASES SUPERFAMILY PROTEIN"/>
    <property type="match status" value="1"/>
</dbReference>
<gene>
    <name evidence="2" type="primary">Vigan.01G409100</name>
    <name evidence="2" type="ORF">VIGAN_01409100</name>
</gene>
<dbReference type="GO" id="GO:0070043">
    <property type="term" value="F:rRNA (guanine-N7-)-methyltransferase activity"/>
    <property type="evidence" value="ECO:0007669"/>
    <property type="project" value="TreeGrafter"/>
</dbReference>
<dbReference type="EMBL" id="AP015034">
    <property type="protein sequence ID" value="BAT76129.1"/>
    <property type="molecule type" value="Genomic_DNA"/>
</dbReference>
<dbReference type="AlphaFoldDB" id="A0A0S3R6I3"/>
<dbReference type="InterPro" id="IPR003682">
    <property type="entry name" value="rRNA_ssu_MeTfrase_G"/>
</dbReference>
<name>A0A0S3R6I3_PHAAN</name>
<accession>A0A0S3R6I3</accession>
<reference evidence="2 3" key="1">
    <citation type="journal article" date="2015" name="Sci. Rep.">
        <title>The power of single molecule real-time sequencing technology in the de novo assembly of a eukaryotic genome.</title>
        <authorList>
            <person name="Sakai H."/>
            <person name="Naito K."/>
            <person name="Ogiso-Tanaka E."/>
            <person name="Takahashi Y."/>
            <person name="Iseki K."/>
            <person name="Muto C."/>
            <person name="Satou K."/>
            <person name="Teruya K."/>
            <person name="Shiroma A."/>
            <person name="Shimoji M."/>
            <person name="Hirano T."/>
            <person name="Itoh T."/>
            <person name="Kaga A."/>
            <person name="Tomooka N."/>
        </authorList>
    </citation>
    <scope>NUCLEOTIDE SEQUENCE [LARGE SCALE GENOMIC DNA]</scope>
    <source>
        <strain evidence="3">cv. Shumari</strain>
    </source>
</reference>
<dbReference type="GO" id="GO:0005829">
    <property type="term" value="C:cytosol"/>
    <property type="evidence" value="ECO:0007669"/>
    <property type="project" value="TreeGrafter"/>
</dbReference>
<keyword evidence="3" id="KW-1185">Reference proteome</keyword>
<evidence type="ECO:0000313" key="3">
    <source>
        <dbReference type="Proteomes" id="UP000291084"/>
    </source>
</evidence>
<keyword evidence="1" id="KW-0808">Transferase</keyword>
<evidence type="ECO:0000313" key="2">
    <source>
        <dbReference type="EMBL" id="BAT76129.1"/>
    </source>
</evidence>